<dbReference type="InterPro" id="IPR013783">
    <property type="entry name" value="Ig-like_fold"/>
</dbReference>
<accession>A0ABT2JW45</accession>
<dbReference type="SUPFAM" id="SSF69318">
    <property type="entry name" value="Integrin alpha N-terminal domain"/>
    <property type="match status" value="1"/>
</dbReference>
<evidence type="ECO:0008006" key="7">
    <source>
        <dbReference type="Google" id="ProtNLM"/>
    </source>
</evidence>
<dbReference type="InterPro" id="IPR041624">
    <property type="entry name" value="RGI_lyase"/>
</dbReference>
<dbReference type="PROSITE" id="PS51318">
    <property type="entry name" value="TAT"/>
    <property type="match status" value="1"/>
</dbReference>
<dbReference type="Gene3D" id="2.60.40.10">
    <property type="entry name" value="Immunoglobulins"/>
    <property type="match status" value="1"/>
</dbReference>
<dbReference type="PANTHER" id="PTHR43118:SF1">
    <property type="entry name" value="RHAMNOGALACTURONAN LYASE (EUROFUNG)"/>
    <property type="match status" value="1"/>
</dbReference>
<feature type="domain" description="Rhamnogalacturonan lyase family 11 C-terminal" evidence="4">
    <location>
        <begin position="173"/>
        <end position="613"/>
    </location>
</feature>
<evidence type="ECO:0000313" key="6">
    <source>
        <dbReference type="Proteomes" id="UP001156389"/>
    </source>
</evidence>
<dbReference type="PANTHER" id="PTHR43118">
    <property type="entry name" value="RHAMNOGALACTURONAN LYASE (EUROFUNG)"/>
    <property type="match status" value="1"/>
</dbReference>
<dbReference type="InterPro" id="IPR049366">
    <property type="entry name" value="RGL11_C"/>
</dbReference>
<protein>
    <recommendedName>
        <fullName evidence="7">Rhamnogalacturonan I lyase beta-sheet domain-containing protein</fullName>
    </recommendedName>
</protein>
<dbReference type="InterPro" id="IPR028994">
    <property type="entry name" value="Integrin_alpha_N"/>
</dbReference>
<gene>
    <name evidence="5" type="ORF">LHJ74_16870</name>
</gene>
<organism evidence="5 6">
    <name type="scientific">Streptomyces gossypii</name>
    <dbReference type="NCBI Taxonomy" id="2883101"/>
    <lineage>
        <taxon>Bacteria</taxon>
        <taxon>Bacillati</taxon>
        <taxon>Actinomycetota</taxon>
        <taxon>Actinomycetes</taxon>
        <taxon>Kitasatosporales</taxon>
        <taxon>Streptomycetaceae</taxon>
        <taxon>Streptomyces</taxon>
    </lineage>
</organism>
<comment type="caution">
    <text evidence="5">The sequence shown here is derived from an EMBL/GenBank/DDBJ whole genome shotgun (WGS) entry which is preliminary data.</text>
</comment>
<reference evidence="5 6" key="1">
    <citation type="submission" date="2021-10" db="EMBL/GenBank/DDBJ databases">
        <title>Streptomyces gossypii sp. nov., isolated from soil collected from cotton field.</title>
        <authorList>
            <person name="Ge X."/>
            <person name="Chen X."/>
            <person name="Liu W."/>
        </authorList>
    </citation>
    <scope>NUCLEOTIDE SEQUENCE [LARGE SCALE GENOMIC DNA]</scope>
    <source>
        <strain evidence="5 6">N2-109</strain>
    </source>
</reference>
<sequence>MPSTHRRRVRRRPLGAAVAVAALVASAVLLGPASADPASTGQSSRTPTSTDAVQATRPMENLDRGVVAVRSSETDVFVSWRLLGLDPEDIGFHVERATGDGDWKRINDDVLTGGTNFEDSEADLSEENRYRVVPVVDGEVQEPSGAFTLDADHAEEPVVRVPLRDGDQIKFSWVGDLTGDGEYDYLVLRNAPRPGQKLEAYASDGEFLWEVDMGPNSSDSGSATLGTGHWDGATVYDFDSDGTAEVAVRVADGVTFGDGSVHSEEDDVHQSIAILDGETGAPRATGPVPDDYIETGPMNARFAVGYLDGTTPSLVAYQKNRKSDGSFNLVISAWNFEGKDLTRQWKWLRGNQDAADGHNTRVIDVDGDGDDEVAEIGFVLDGDGTMLYSLADQGVVHGDRFHIADMDPDRPGLEGYGVQQNQADGLREYYYDASDGTMLWQHVEDGEGDVGRGMAGDIDSRHPGMEAWSFSGLYNAPTDELIQDPDDAPWPELGIWWDGDPMLELLSDGKFENWAPDGSQRQLTTWHYGATNVGQGNPTMVGDVFGDWREEALYVNGDHNELIIFTTDHATDTRLYTLPHNPGYRNDMTVKGYMQSHHVDYFIGDGMEQPPRPDISYVEASAD</sequence>
<keyword evidence="6" id="KW-1185">Reference proteome</keyword>
<dbReference type="InterPro" id="IPR034641">
    <property type="entry name" value="RGL11"/>
</dbReference>
<evidence type="ECO:0000256" key="1">
    <source>
        <dbReference type="SAM" id="MobiDB-lite"/>
    </source>
</evidence>
<dbReference type="InterPro" id="IPR006311">
    <property type="entry name" value="TAT_signal"/>
</dbReference>
<proteinExistence type="predicted"/>
<dbReference type="Pfam" id="PF21348">
    <property type="entry name" value="RGL11_C"/>
    <property type="match status" value="1"/>
</dbReference>
<dbReference type="Pfam" id="PF18370">
    <property type="entry name" value="RGI_lyase"/>
    <property type="match status" value="1"/>
</dbReference>
<feature type="signal peptide" evidence="2">
    <location>
        <begin position="1"/>
        <end position="35"/>
    </location>
</feature>
<dbReference type="EMBL" id="JAJAGO010000007">
    <property type="protein sequence ID" value="MCT2591550.1"/>
    <property type="molecule type" value="Genomic_DNA"/>
</dbReference>
<dbReference type="RefSeq" id="WP_260218866.1">
    <property type="nucleotide sequence ID" value="NZ_JAJAGO010000007.1"/>
</dbReference>
<evidence type="ECO:0000259" key="3">
    <source>
        <dbReference type="Pfam" id="PF18370"/>
    </source>
</evidence>
<dbReference type="Proteomes" id="UP001156389">
    <property type="component" value="Unassembled WGS sequence"/>
</dbReference>
<evidence type="ECO:0000313" key="5">
    <source>
        <dbReference type="EMBL" id="MCT2591550.1"/>
    </source>
</evidence>
<feature type="chain" id="PRO_5046428635" description="Rhamnogalacturonan I lyase beta-sheet domain-containing protein" evidence="2">
    <location>
        <begin position="36"/>
        <end position="623"/>
    </location>
</feature>
<feature type="region of interest" description="Disordered" evidence="1">
    <location>
        <begin position="33"/>
        <end position="59"/>
    </location>
</feature>
<feature type="domain" description="Rhamnogalacturonan I lyase beta-sheet" evidence="3">
    <location>
        <begin position="58"/>
        <end position="146"/>
    </location>
</feature>
<name>A0ABT2JW45_9ACTN</name>
<evidence type="ECO:0000256" key="2">
    <source>
        <dbReference type="SAM" id="SignalP"/>
    </source>
</evidence>
<feature type="compositionally biased region" description="Polar residues" evidence="1">
    <location>
        <begin position="37"/>
        <end position="53"/>
    </location>
</feature>
<evidence type="ECO:0000259" key="4">
    <source>
        <dbReference type="Pfam" id="PF21348"/>
    </source>
</evidence>
<keyword evidence="2" id="KW-0732">Signal</keyword>